<feature type="domain" description="G-protein coupled receptors family 1 profile" evidence="11">
    <location>
        <begin position="136"/>
        <end position="182"/>
    </location>
</feature>
<keyword evidence="13" id="KW-1185">Reference proteome</keyword>
<sequence length="360" mass="40411">MAGTIKLAVLYGPGNEYDIYRGPNAVFSKFVSPSLKCNRVRRKASNEPQRTAPQESDSEHEDACGLHLLPEAPDQEILESKDERLEYIERQLDKSICQNEFCSRVAPSRPMRQPCKCDLVVVWFLVIVVSLETIIGNAMVVIAYKIERSIGRKVSNRYIASLAISDLIIGIEGFPFFTVYVLNVCHTASYMKWQTPAKTQVLIILSWLLPALIFGVMMYGWDTITGVESMTTSECSAPFLSNPYVNMGMYLVYYWTTLIAMLILYKGIHQAAKSLEKKAKAKEQRNMALLLGQRLGTQCANLELVDEVVDVFIEKEIQPQALEELPQEALLNTSCVLRVSRVSVQFESIGSLGSTWGSET</sequence>
<dbReference type="Gene3D" id="1.20.1070.10">
    <property type="entry name" value="Rhodopsin 7-helix transmembrane proteins"/>
    <property type="match status" value="2"/>
</dbReference>
<feature type="region of interest" description="Disordered" evidence="9">
    <location>
        <begin position="41"/>
        <end position="60"/>
    </location>
</feature>
<keyword evidence="2" id="KW-1003">Cell membrane</keyword>
<keyword evidence="5" id="KW-0297">G-protein coupled receptor</keyword>
<dbReference type="SUPFAM" id="SSF81321">
    <property type="entry name" value="Family A G protein-coupled receptor-like"/>
    <property type="match status" value="1"/>
</dbReference>
<dbReference type="OrthoDB" id="10071887at2759"/>
<dbReference type="GO" id="GO:0045202">
    <property type="term" value="C:synapse"/>
    <property type="evidence" value="ECO:0007669"/>
    <property type="project" value="TreeGrafter"/>
</dbReference>
<evidence type="ECO:0000256" key="5">
    <source>
        <dbReference type="ARBA" id="ARBA00023040"/>
    </source>
</evidence>
<dbReference type="AlphaFoldDB" id="A0A2G9UZ06"/>
<feature type="compositionally biased region" description="Polar residues" evidence="9">
    <location>
        <begin position="46"/>
        <end position="55"/>
    </location>
</feature>
<keyword evidence="3 10" id="KW-0812">Transmembrane</keyword>
<keyword evidence="6 10" id="KW-0472">Membrane</keyword>
<organism evidence="12 13">
    <name type="scientific">Teladorsagia circumcincta</name>
    <name type="common">Brown stomach worm</name>
    <name type="synonym">Ostertagia circumcincta</name>
    <dbReference type="NCBI Taxonomy" id="45464"/>
    <lineage>
        <taxon>Eukaryota</taxon>
        <taxon>Metazoa</taxon>
        <taxon>Ecdysozoa</taxon>
        <taxon>Nematoda</taxon>
        <taxon>Chromadorea</taxon>
        <taxon>Rhabditida</taxon>
        <taxon>Rhabditina</taxon>
        <taxon>Rhabditomorpha</taxon>
        <taxon>Strongyloidea</taxon>
        <taxon>Trichostrongylidae</taxon>
        <taxon>Teladorsagia</taxon>
    </lineage>
</organism>
<keyword evidence="7 12" id="KW-0675">Receptor</keyword>
<dbReference type="InterPro" id="IPR000276">
    <property type="entry name" value="GPCR_Rhodpsn"/>
</dbReference>
<evidence type="ECO:0000256" key="4">
    <source>
        <dbReference type="ARBA" id="ARBA00022989"/>
    </source>
</evidence>
<evidence type="ECO:0000256" key="10">
    <source>
        <dbReference type="SAM" id="Phobius"/>
    </source>
</evidence>
<dbReference type="GO" id="GO:0030425">
    <property type="term" value="C:dendrite"/>
    <property type="evidence" value="ECO:0007669"/>
    <property type="project" value="TreeGrafter"/>
</dbReference>
<name>A0A2G9UZ06_TELCI</name>
<evidence type="ECO:0000313" key="12">
    <source>
        <dbReference type="EMBL" id="PIO75477.1"/>
    </source>
</evidence>
<dbReference type="Pfam" id="PF00001">
    <property type="entry name" value="7tm_1"/>
    <property type="match status" value="1"/>
</dbReference>
<evidence type="ECO:0000259" key="11">
    <source>
        <dbReference type="PROSITE" id="PS50262"/>
    </source>
</evidence>
<feature type="transmembrane region" description="Helical" evidence="10">
    <location>
        <begin position="158"/>
        <end position="182"/>
    </location>
</feature>
<evidence type="ECO:0000256" key="2">
    <source>
        <dbReference type="ARBA" id="ARBA00022475"/>
    </source>
</evidence>
<keyword evidence="4 10" id="KW-1133">Transmembrane helix</keyword>
<dbReference type="PROSITE" id="PS50262">
    <property type="entry name" value="G_PROTEIN_RECEP_F1_2"/>
    <property type="match status" value="1"/>
</dbReference>
<evidence type="ECO:0000313" key="13">
    <source>
        <dbReference type="Proteomes" id="UP000230423"/>
    </source>
</evidence>
<dbReference type="GO" id="GO:0007187">
    <property type="term" value="P:G protein-coupled receptor signaling pathway, coupled to cyclic nucleotide second messenger"/>
    <property type="evidence" value="ECO:0007669"/>
    <property type="project" value="TreeGrafter"/>
</dbReference>
<evidence type="ECO:0000256" key="7">
    <source>
        <dbReference type="ARBA" id="ARBA00023170"/>
    </source>
</evidence>
<feature type="transmembrane region" description="Helical" evidence="10">
    <location>
        <begin position="119"/>
        <end position="146"/>
    </location>
</feature>
<dbReference type="PRINTS" id="PR00237">
    <property type="entry name" value="GPCRRHODOPSN"/>
</dbReference>
<feature type="transmembrane region" description="Helical" evidence="10">
    <location>
        <begin position="250"/>
        <end position="268"/>
    </location>
</feature>
<feature type="transmembrane region" description="Helical" evidence="10">
    <location>
        <begin position="202"/>
        <end position="221"/>
    </location>
</feature>
<dbReference type="GO" id="GO:0007197">
    <property type="term" value="P:adenylate cyclase-inhibiting G protein-coupled acetylcholine receptor signaling pathway"/>
    <property type="evidence" value="ECO:0007669"/>
    <property type="project" value="TreeGrafter"/>
</dbReference>
<evidence type="ECO:0000256" key="9">
    <source>
        <dbReference type="SAM" id="MobiDB-lite"/>
    </source>
</evidence>
<dbReference type="PANTHER" id="PTHR24247:SF184">
    <property type="entry name" value="MUSCARINIC ACETYLCHOLINE RECEPTOR GAR-1-RELATED"/>
    <property type="match status" value="1"/>
</dbReference>
<reference evidence="12 13" key="1">
    <citation type="submission" date="2015-09" db="EMBL/GenBank/DDBJ databases">
        <title>Draft genome of the parasitic nematode Teladorsagia circumcincta isolate WARC Sus (inbred).</title>
        <authorList>
            <person name="Mitreva M."/>
        </authorList>
    </citation>
    <scope>NUCLEOTIDE SEQUENCE [LARGE SCALE GENOMIC DNA]</scope>
    <source>
        <strain evidence="12 13">S</strain>
    </source>
</reference>
<evidence type="ECO:0000256" key="8">
    <source>
        <dbReference type="ARBA" id="ARBA00023224"/>
    </source>
</evidence>
<protein>
    <submittedName>
        <fullName evidence="12">7 transmembrane receptor</fullName>
    </submittedName>
</protein>
<keyword evidence="8" id="KW-0807">Transducer</keyword>
<dbReference type="Proteomes" id="UP000230423">
    <property type="component" value="Unassembled WGS sequence"/>
</dbReference>
<dbReference type="GO" id="GO:0016907">
    <property type="term" value="F:G protein-coupled acetylcholine receptor activity"/>
    <property type="evidence" value="ECO:0007669"/>
    <property type="project" value="TreeGrafter"/>
</dbReference>
<evidence type="ECO:0000256" key="1">
    <source>
        <dbReference type="ARBA" id="ARBA00004651"/>
    </source>
</evidence>
<accession>A0A2G9UZ06</accession>
<dbReference type="GO" id="GO:0005886">
    <property type="term" value="C:plasma membrane"/>
    <property type="evidence" value="ECO:0007669"/>
    <property type="project" value="UniProtKB-SubCell"/>
</dbReference>
<dbReference type="InterPro" id="IPR017452">
    <property type="entry name" value="GPCR_Rhodpsn_7TM"/>
</dbReference>
<evidence type="ECO:0000256" key="6">
    <source>
        <dbReference type="ARBA" id="ARBA00023136"/>
    </source>
</evidence>
<dbReference type="PANTHER" id="PTHR24247">
    <property type="entry name" value="5-HYDROXYTRYPTAMINE RECEPTOR"/>
    <property type="match status" value="1"/>
</dbReference>
<gene>
    <name evidence="12" type="ORF">TELCIR_02469</name>
</gene>
<evidence type="ECO:0000256" key="3">
    <source>
        <dbReference type="ARBA" id="ARBA00022692"/>
    </source>
</evidence>
<comment type="subcellular location">
    <subcellularLocation>
        <location evidence="1">Cell membrane</location>
        <topology evidence="1">Multi-pass membrane protein</topology>
    </subcellularLocation>
</comment>
<proteinExistence type="predicted"/>
<dbReference type="EMBL" id="KZ345138">
    <property type="protein sequence ID" value="PIO75477.1"/>
    <property type="molecule type" value="Genomic_DNA"/>
</dbReference>
<dbReference type="GO" id="GO:0004993">
    <property type="term" value="F:G protein-coupled serotonin receptor activity"/>
    <property type="evidence" value="ECO:0007669"/>
    <property type="project" value="TreeGrafter"/>
</dbReference>